<proteinExistence type="predicted"/>
<keyword evidence="1" id="KW-0732">Signal</keyword>
<accession>A0A318S6U2</accession>
<evidence type="ECO:0000313" key="4">
    <source>
        <dbReference type="Proteomes" id="UP000248326"/>
    </source>
</evidence>
<feature type="non-terminal residue" evidence="3">
    <location>
        <position position="353"/>
    </location>
</feature>
<organism evidence="3 4">
    <name type="scientific">Deinococcus yavapaiensis KR-236</name>
    <dbReference type="NCBI Taxonomy" id="694435"/>
    <lineage>
        <taxon>Bacteria</taxon>
        <taxon>Thermotogati</taxon>
        <taxon>Deinococcota</taxon>
        <taxon>Deinococci</taxon>
        <taxon>Deinococcales</taxon>
        <taxon>Deinococcaceae</taxon>
        <taxon>Deinococcus</taxon>
    </lineage>
</organism>
<sequence>MPRRPARSLLRLSLPLLLFSCSQAPAPSSRPSKASDPYAAGTSYPWSDRLDAPIGDPYTAGRAFPWTGPSTAAPGLGATQVRGGDNFLSDLTWTSATNAWGPVEKDRSNGEQALGDGRVLTIGTQTFAKGLGVHASSTLSYALGGVCQTFSAQVGVDDEVGDRGSVVFQVYGDGVKLYDSGVTRGADAVKAVSVNVTGRSELKLVVTNGGDSIDYDHADWASAKVSCAPPPAPTGERFLSDLAWTSATNAWGPVEKDRSNGEQALGDGRVLTIGTQTFAKGLGVHAASTLSYYLGGACQTFSAQVGVDDEVGDRGSVVFQVYGDGVKLYDSGVTRGADAVKAVSVNVTGRSDL</sequence>
<evidence type="ECO:0000259" key="2">
    <source>
        <dbReference type="SMART" id="SM00776"/>
    </source>
</evidence>
<name>A0A318S6U2_9DEIO</name>
<evidence type="ECO:0000313" key="3">
    <source>
        <dbReference type="EMBL" id="PYE53475.1"/>
    </source>
</evidence>
<feature type="domain" description="Glycosyl hydrolase family 98 putative carbohydrate-binding module" evidence="2">
    <location>
        <begin position="82"/>
        <end position="227"/>
    </location>
</feature>
<feature type="signal peptide" evidence="1">
    <location>
        <begin position="1"/>
        <end position="26"/>
    </location>
</feature>
<dbReference type="RefSeq" id="WP_211317912.1">
    <property type="nucleotide sequence ID" value="NZ_QJSX01000008.1"/>
</dbReference>
<reference evidence="3 4" key="1">
    <citation type="submission" date="2018-06" db="EMBL/GenBank/DDBJ databases">
        <title>Genomic Encyclopedia of Type Strains, Phase IV (KMG-IV): sequencing the most valuable type-strain genomes for metagenomic binning, comparative biology and taxonomic classification.</title>
        <authorList>
            <person name="Goeker M."/>
        </authorList>
    </citation>
    <scope>NUCLEOTIDE SEQUENCE [LARGE SCALE GENOMIC DNA]</scope>
    <source>
        <strain evidence="3 4">DSM 18048</strain>
    </source>
</reference>
<dbReference type="Gene3D" id="2.60.120.1060">
    <property type="entry name" value="NPCBM/NEW2 domain"/>
    <property type="match status" value="2"/>
</dbReference>
<dbReference type="SUPFAM" id="SSF49785">
    <property type="entry name" value="Galactose-binding domain-like"/>
    <property type="match status" value="2"/>
</dbReference>
<evidence type="ECO:0000256" key="1">
    <source>
        <dbReference type="SAM" id="SignalP"/>
    </source>
</evidence>
<dbReference type="SMART" id="SM00776">
    <property type="entry name" value="NPCBM"/>
    <property type="match status" value="2"/>
</dbReference>
<dbReference type="InterPro" id="IPR013222">
    <property type="entry name" value="Glyco_hyd_98_carb-bd"/>
</dbReference>
<feature type="domain" description="Glycosyl hydrolase family 98 putative carbohydrate-binding module" evidence="2">
    <location>
        <begin position="233"/>
        <end position="353"/>
    </location>
</feature>
<keyword evidence="4" id="KW-1185">Reference proteome</keyword>
<dbReference type="AlphaFoldDB" id="A0A318S6U2"/>
<dbReference type="Proteomes" id="UP000248326">
    <property type="component" value="Unassembled WGS sequence"/>
</dbReference>
<protein>
    <submittedName>
        <fullName evidence="3">NPCBM/NEW2 domain-containing protein</fullName>
    </submittedName>
</protein>
<comment type="caution">
    <text evidence="3">The sequence shown here is derived from an EMBL/GenBank/DDBJ whole genome shotgun (WGS) entry which is preliminary data.</text>
</comment>
<dbReference type="Pfam" id="PF08305">
    <property type="entry name" value="NPCBM"/>
    <property type="match status" value="2"/>
</dbReference>
<feature type="chain" id="PRO_5016257126" evidence="1">
    <location>
        <begin position="27"/>
        <end position="353"/>
    </location>
</feature>
<dbReference type="InterPro" id="IPR008979">
    <property type="entry name" value="Galactose-bd-like_sf"/>
</dbReference>
<dbReference type="InterPro" id="IPR038637">
    <property type="entry name" value="NPCBM_sf"/>
</dbReference>
<gene>
    <name evidence="3" type="ORF">DES52_1083</name>
</gene>
<dbReference type="EMBL" id="QJSX01000008">
    <property type="protein sequence ID" value="PYE53475.1"/>
    <property type="molecule type" value="Genomic_DNA"/>
</dbReference>